<reference evidence="1" key="1">
    <citation type="journal article" date="2012" name="PLoS ONE">
        <title>Gene sets for utilization of primary and secondary nutrition supplies in the distal gut of endangered iberian lynx.</title>
        <authorList>
            <person name="Alcaide M."/>
            <person name="Messina E."/>
            <person name="Richter M."/>
            <person name="Bargiela R."/>
            <person name="Peplies J."/>
            <person name="Huws S.A."/>
            <person name="Newbold C.J."/>
            <person name="Golyshin P.N."/>
            <person name="Simon M.A."/>
            <person name="Lopez G."/>
            <person name="Yakimov M.M."/>
            <person name="Ferrer M."/>
        </authorList>
    </citation>
    <scope>NUCLEOTIDE SEQUENCE</scope>
</reference>
<gene>
    <name evidence="1" type="ORF">EVA_14317</name>
</gene>
<dbReference type="EMBL" id="AMCI01004692">
    <property type="protein sequence ID" value="EJW97577.1"/>
    <property type="molecule type" value="Genomic_DNA"/>
</dbReference>
<accession>J9G737</accession>
<proteinExistence type="predicted"/>
<comment type="caution">
    <text evidence="1">The sequence shown here is derived from an EMBL/GenBank/DDBJ whole genome shotgun (WGS) entry which is preliminary data.</text>
</comment>
<sequence>MLRRCDGSGSAYGLLRSFRRRTRKCRHQDCPRQDRFHR</sequence>
<organism evidence="1">
    <name type="scientific">gut metagenome</name>
    <dbReference type="NCBI Taxonomy" id="749906"/>
    <lineage>
        <taxon>unclassified sequences</taxon>
        <taxon>metagenomes</taxon>
        <taxon>organismal metagenomes</taxon>
    </lineage>
</organism>
<dbReference type="AlphaFoldDB" id="J9G737"/>
<name>J9G737_9ZZZZ</name>
<protein>
    <submittedName>
        <fullName evidence="1">Uncharacterized protein</fullName>
    </submittedName>
</protein>
<evidence type="ECO:0000313" key="1">
    <source>
        <dbReference type="EMBL" id="EJW97577.1"/>
    </source>
</evidence>